<feature type="domain" description="DUF4190" evidence="3">
    <location>
        <begin position="107"/>
        <end position="168"/>
    </location>
</feature>
<protein>
    <submittedName>
        <fullName evidence="4">Uncharacterized protein DUF4190</fullName>
    </submittedName>
</protein>
<dbReference type="RefSeq" id="WP_098456997.1">
    <property type="nucleotide sequence ID" value="NZ_PDJH01000001.1"/>
</dbReference>
<keyword evidence="2" id="KW-0472">Membrane</keyword>
<evidence type="ECO:0000259" key="3">
    <source>
        <dbReference type="Pfam" id="PF13828"/>
    </source>
</evidence>
<dbReference type="Proteomes" id="UP000221394">
    <property type="component" value="Unassembled WGS sequence"/>
</dbReference>
<dbReference type="Pfam" id="PF13828">
    <property type="entry name" value="DUF4190"/>
    <property type="match status" value="1"/>
</dbReference>
<dbReference type="InterPro" id="IPR025241">
    <property type="entry name" value="DUF4190"/>
</dbReference>
<gene>
    <name evidence="4" type="ORF">ATL41_0432</name>
</gene>
<keyword evidence="2" id="KW-1133">Transmembrane helix</keyword>
<accession>A0A2A9EAR0</accession>
<feature type="transmembrane region" description="Helical" evidence="2">
    <location>
        <begin position="109"/>
        <end position="135"/>
    </location>
</feature>
<feature type="compositionally biased region" description="Low complexity" evidence="1">
    <location>
        <begin position="65"/>
        <end position="97"/>
    </location>
</feature>
<evidence type="ECO:0000313" key="5">
    <source>
        <dbReference type="Proteomes" id="UP000221394"/>
    </source>
</evidence>
<organism evidence="4 5">
    <name type="scientific">Flavimobilis soli</name>
    <dbReference type="NCBI Taxonomy" id="442709"/>
    <lineage>
        <taxon>Bacteria</taxon>
        <taxon>Bacillati</taxon>
        <taxon>Actinomycetota</taxon>
        <taxon>Actinomycetes</taxon>
        <taxon>Micrococcales</taxon>
        <taxon>Jonesiaceae</taxon>
        <taxon>Flavimobilis</taxon>
    </lineage>
</organism>
<comment type="caution">
    <text evidence="4">The sequence shown here is derived from an EMBL/GenBank/DDBJ whole genome shotgun (WGS) entry which is preliminary data.</text>
</comment>
<feature type="transmembrane region" description="Helical" evidence="2">
    <location>
        <begin position="156"/>
        <end position="180"/>
    </location>
</feature>
<reference evidence="4 5" key="1">
    <citation type="submission" date="2017-10" db="EMBL/GenBank/DDBJ databases">
        <title>Sequencing the genomes of 1000 actinobacteria strains.</title>
        <authorList>
            <person name="Klenk H.-P."/>
        </authorList>
    </citation>
    <scope>NUCLEOTIDE SEQUENCE [LARGE SCALE GENOMIC DNA]</scope>
    <source>
        <strain evidence="4 5">DSM 21574</strain>
    </source>
</reference>
<dbReference type="EMBL" id="PDJH01000001">
    <property type="protein sequence ID" value="PFG35736.1"/>
    <property type="molecule type" value="Genomic_DNA"/>
</dbReference>
<proteinExistence type="predicted"/>
<sequence length="203" mass="21212">MSDNRPPSDDPYATPSGSSPSGPAPTPGSAPSSANVSPYGGYEPPAGQSPYGAPQQPQQQPPYGAPQQPYGAQPQQQPYGQQPYGQPYPGQTYPAYGEVPDRSGNQLGVWSLVLAIVTFFTACFPASIVGIVLGAKGRRAADEGRADNRGLATTGWVLNIVFTILTVLGIIAFFVLVAALGGWEAFQEGWETGWEAELGANAV</sequence>
<evidence type="ECO:0000313" key="4">
    <source>
        <dbReference type="EMBL" id="PFG35736.1"/>
    </source>
</evidence>
<name>A0A2A9EAR0_9MICO</name>
<keyword evidence="5" id="KW-1185">Reference proteome</keyword>
<feature type="compositionally biased region" description="Low complexity" evidence="1">
    <location>
        <begin position="44"/>
        <end position="58"/>
    </location>
</feature>
<evidence type="ECO:0000256" key="2">
    <source>
        <dbReference type="SAM" id="Phobius"/>
    </source>
</evidence>
<dbReference type="OrthoDB" id="4829526at2"/>
<feature type="region of interest" description="Disordered" evidence="1">
    <location>
        <begin position="1"/>
        <end position="99"/>
    </location>
</feature>
<evidence type="ECO:0000256" key="1">
    <source>
        <dbReference type="SAM" id="MobiDB-lite"/>
    </source>
</evidence>
<keyword evidence="2" id="KW-0812">Transmembrane</keyword>
<dbReference type="AlphaFoldDB" id="A0A2A9EAR0"/>